<dbReference type="AlphaFoldDB" id="A0A8J3VIZ2"/>
<gene>
    <name evidence="1" type="ORF">Rhe02_61620</name>
</gene>
<evidence type="ECO:0000313" key="2">
    <source>
        <dbReference type="Proteomes" id="UP000612899"/>
    </source>
</evidence>
<keyword evidence="2" id="KW-1185">Reference proteome</keyword>
<accession>A0A8J3VIZ2</accession>
<protein>
    <submittedName>
        <fullName evidence="1">Uncharacterized protein</fullName>
    </submittedName>
</protein>
<dbReference type="Proteomes" id="UP000612899">
    <property type="component" value="Unassembled WGS sequence"/>
</dbReference>
<name>A0A8J3VIZ2_9ACTN</name>
<comment type="caution">
    <text evidence="1">The sequence shown here is derived from an EMBL/GenBank/DDBJ whole genome shotgun (WGS) entry which is preliminary data.</text>
</comment>
<reference evidence="1" key="1">
    <citation type="submission" date="2021-01" db="EMBL/GenBank/DDBJ databases">
        <title>Whole genome shotgun sequence of Rhizocola hellebori NBRC 109834.</title>
        <authorList>
            <person name="Komaki H."/>
            <person name="Tamura T."/>
        </authorList>
    </citation>
    <scope>NUCLEOTIDE SEQUENCE</scope>
    <source>
        <strain evidence="1">NBRC 109834</strain>
    </source>
</reference>
<proteinExistence type="predicted"/>
<sequence length="119" mass="13187">MSARKNTVRADLTPSRRRSVENKAFAGFARRVIRAFSRRVATGDVEALTDLLKFAADLDDAIQDAVVGLREHGYSWSEIAQRAGIRKQTACERWGSKRKPAVTYSVNVSAHSEMSGGEF</sequence>
<evidence type="ECO:0000313" key="1">
    <source>
        <dbReference type="EMBL" id="GIH08095.1"/>
    </source>
</evidence>
<dbReference type="EMBL" id="BONY01000044">
    <property type="protein sequence ID" value="GIH08095.1"/>
    <property type="molecule type" value="Genomic_DNA"/>
</dbReference>
<organism evidence="1 2">
    <name type="scientific">Rhizocola hellebori</name>
    <dbReference type="NCBI Taxonomy" id="1392758"/>
    <lineage>
        <taxon>Bacteria</taxon>
        <taxon>Bacillati</taxon>
        <taxon>Actinomycetota</taxon>
        <taxon>Actinomycetes</taxon>
        <taxon>Micromonosporales</taxon>
        <taxon>Micromonosporaceae</taxon>
        <taxon>Rhizocola</taxon>
    </lineage>
</organism>